<dbReference type="EMBL" id="CAJVPT010000204">
    <property type="protein sequence ID" value="CAG8440577.1"/>
    <property type="molecule type" value="Genomic_DNA"/>
</dbReference>
<comment type="caution">
    <text evidence="1">The sequence shown here is derived from an EMBL/GenBank/DDBJ whole genome shotgun (WGS) entry which is preliminary data.</text>
</comment>
<keyword evidence="2" id="KW-1185">Reference proteome</keyword>
<gene>
    <name evidence="1" type="ORF">ACOLOM_LOCUS197</name>
</gene>
<organism evidence="1 2">
    <name type="scientific">Acaulospora colombiana</name>
    <dbReference type="NCBI Taxonomy" id="27376"/>
    <lineage>
        <taxon>Eukaryota</taxon>
        <taxon>Fungi</taxon>
        <taxon>Fungi incertae sedis</taxon>
        <taxon>Mucoromycota</taxon>
        <taxon>Glomeromycotina</taxon>
        <taxon>Glomeromycetes</taxon>
        <taxon>Diversisporales</taxon>
        <taxon>Acaulosporaceae</taxon>
        <taxon>Acaulospora</taxon>
    </lineage>
</organism>
<accession>A0ACA9JX71</accession>
<evidence type="ECO:0000313" key="1">
    <source>
        <dbReference type="EMBL" id="CAG8440577.1"/>
    </source>
</evidence>
<name>A0ACA9JX71_9GLOM</name>
<protein>
    <submittedName>
        <fullName evidence="1">4944_t:CDS:1</fullName>
    </submittedName>
</protein>
<reference evidence="1" key="1">
    <citation type="submission" date="2021-06" db="EMBL/GenBank/DDBJ databases">
        <authorList>
            <person name="Kallberg Y."/>
            <person name="Tangrot J."/>
            <person name="Rosling A."/>
        </authorList>
    </citation>
    <scope>NUCLEOTIDE SEQUENCE</scope>
    <source>
        <strain evidence="1">CL356</strain>
    </source>
</reference>
<proteinExistence type="predicted"/>
<dbReference type="Proteomes" id="UP000789525">
    <property type="component" value="Unassembled WGS sequence"/>
</dbReference>
<sequence>MATANNQEIRDKLEIMKETVDDEKILRDWETWMQEKTAILVRRNVRSTNLNLHKEINTLSLNKDESLAKNINLDINEEDQEDQEEEDINEIEEFFISKGNDDKVYNDGIGDDDSDDNFTERREENQLTTRRLWVLKSGTNVGDELAKYVKTIPEAHKCLNFKKDVKLDESDIPDVVEYFFDEVEKVTKKNDEHIINVIDGLTPEVIETNKNVKLTDEEKDIFAGLRRAVVTYAENLKNLEVPISEADFDNSFPNMLAKRFLDKRDLKMDVGEIACWASARRRNEGRSIILRARIGQKCDFRGTLKSCVNNIEAIIGLRSGGLPVAHRKKIHEDRVDLAVAMRDVLYNFFKTNTNAPGDDLHRTYVLGIQSWGWSYEIYDMDCKATNVLRLRRLSQNKMPNTLKKFALLEGFYATMSDVKSTLKTICDHTNNVSLSDSRLHRERKRKIPVQNKSFGSFGTPSPSPQKKGNTKSELDLLKQENATRINELEQIAKEKDELEVRIVELEQTIKLSQTENAELNNEIAKLKRAVKNIENQIRMDTNDLAPQGLLSQKSPEYSTPLSNKSCSNGENAQIKNSSTHHEADQSMTSTDLDQDLSLVNQDTSTESEKTITSSLSDAKSVTECHDLNNSDSSSEILESDNQIVEGLIQEITYDQAENIVSSEINPLYSNNDEDMAPGSVQSLSDLFDKAIKSDQKQILNWYYYSLEFENKINVEVSDLLISNSSDSKVFNVSVPPISKPKEDLPEAKTLSEKQPIPMLIFVTKHWSNIPIYFMNIVMKLDHEDGEGVEGNYKTGSYYIKCEASEIDMIQCIDRASSADAEIIV</sequence>
<evidence type="ECO:0000313" key="2">
    <source>
        <dbReference type="Proteomes" id="UP000789525"/>
    </source>
</evidence>